<proteinExistence type="predicted"/>
<sequence>MTLLAATATATGDSAGSLLLFALVMGAGYIAACVIWPFRACRHCRGIGRFPSPTGRAWRPCHHCNGTGAKLRLGRRIYTHFKNTRDRGTR</sequence>
<dbReference type="EMBL" id="BAAABM010000016">
    <property type="protein sequence ID" value="GAA0333108.1"/>
    <property type="molecule type" value="Genomic_DNA"/>
</dbReference>
<keyword evidence="1" id="KW-0812">Transmembrane</keyword>
<dbReference type="InterPro" id="IPR036410">
    <property type="entry name" value="HSP_DnaJ_Cys-rich_dom_sf"/>
</dbReference>
<comment type="caution">
    <text evidence="2">The sequence shown here is derived from an EMBL/GenBank/DDBJ whole genome shotgun (WGS) entry which is preliminary data.</text>
</comment>
<dbReference type="Proteomes" id="UP001501822">
    <property type="component" value="Unassembled WGS sequence"/>
</dbReference>
<evidence type="ECO:0000313" key="3">
    <source>
        <dbReference type="Proteomes" id="UP001501822"/>
    </source>
</evidence>
<protein>
    <submittedName>
        <fullName evidence="2">Uncharacterized protein</fullName>
    </submittedName>
</protein>
<evidence type="ECO:0000313" key="2">
    <source>
        <dbReference type="EMBL" id="GAA0333108.1"/>
    </source>
</evidence>
<keyword evidence="1" id="KW-1133">Transmembrane helix</keyword>
<feature type="transmembrane region" description="Helical" evidence="1">
    <location>
        <begin position="18"/>
        <end position="38"/>
    </location>
</feature>
<keyword evidence="1" id="KW-0472">Membrane</keyword>
<gene>
    <name evidence="2" type="ORF">GCM10010151_23620</name>
</gene>
<accession>A0ABN0WCW8</accession>
<dbReference type="RefSeq" id="WP_252802473.1">
    <property type="nucleotide sequence ID" value="NZ_BAAABM010000016.1"/>
</dbReference>
<reference evidence="2 3" key="1">
    <citation type="journal article" date="2019" name="Int. J. Syst. Evol. Microbiol.">
        <title>The Global Catalogue of Microorganisms (GCM) 10K type strain sequencing project: providing services to taxonomists for standard genome sequencing and annotation.</title>
        <authorList>
            <consortium name="The Broad Institute Genomics Platform"/>
            <consortium name="The Broad Institute Genome Sequencing Center for Infectious Disease"/>
            <person name="Wu L."/>
            <person name="Ma J."/>
        </authorList>
    </citation>
    <scope>NUCLEOTIDE SEQUENCE [LARGE SCALE GENOMIC DNA]</scope>
    <source>
        <strain evidence="2 3">JCM 3146</strain>
    </source>
</reference>
<evidence type="ECO:0000256" key="1">
    <source>
        <dbReference type="SAM" id="Phobius"/>
    </source>
</evidence>
<dbReference type="SUPFAM" id="SSF57938">
    <property type="entry name" value="DnaJ/Hsp40 cysteine-rich domain"/>
    <property type="match status" value="1"/>
</dbReference>
<name>A0ABN0WCW8_9ACTN</name>
<organism evidence="2 3">
    <name type="scientific">Actinoallomurus spadix</name>
    <dbReference type="NCBI Taxonomy" id="79912"/>
    <lineage>
        <taxon>Bacteria</taxon>
        <taxon>Bacillati</taxon>
        <taxon>Actinomycetota</taxon>
        <taxon>Actinomycetes</taxon>
        <taxon>Streptosporangiales</taxon>
        <taxon>Thermomonosporaceae</taxon>
        <taxon>Actinoallomurus</taxon>
    </lineage>
</organism>
<keyword evidence="3" id="KW-1185">Reference proteome</keyword>